<comment type="caution">
    <text evidence="6">The sequence shown here is derived from an EMBL/GenBank/DDBJ whole genome shotgun (WGS) entry which is preliminary data.</text>
</comment>
<dbReference type="Gene3D" id="1.10.10.10">
    <property type="entry name" value="Winged helix-like DNA-binding domain superfamily/Winged helix DNA-binding domain"/>
    <property type="match status" value="1"/>
</dbReference>
<feature type="domain" description="FtsK" evidence="5">
    <location>
        <begin position="66"/>
        <end position="267"/>
    </location>
</feature>
<dbReference type="SMART" id="SM00843">
    <property type="entry name" value="Ftsk_gamma"/>
    <property type="match status" value="1"/>
</dbReference>
<dbReference type="EMBL" id="JBHUPB010000010">
    <property type="protein sequence ID" value="MFD2968840.1"/>
    <property type="molecule type" value="Genomic_DNA"/>
</dbReference>
<evidence type="ECO:0000313" key="7">
    <source>
        <dbReference type="Proteomes" id="UP001597525"/>
    </source>
</evidence>
<name>A0ABW6BJD5_9SPHI</name>
<dbReference type="Pfam" id="PF09397">
    <property type="entry name" value="FtsK_gamma"/>
    <property type="match status" value="1"/>
</dbReference>
<dbReference type="InterPro" id="IPR018541">
    <property type="entry name" value="Ftsk_gamma"/>
</dbReference>
<dbReference type="PANTHER" id="PTHR22683:SF41">
    <property type="entry name" value="DNA TRANSLOCASE FTSK"/>
    <property type="match status" value="1"/>
</dbReference>
<keyword evidence="4" id="KW-1133">Transmembrane helix</keyword>
<dbReference type="InterPro" id="IPR002543">
    <property type="entry name" value="FtsK_dom"/>
</dbReference>
<evidence type="ECO:0000256" key="4">
    <source>
        <dbReference type="SAM" id="Phobius"/>
    </source>
</evidence>
<protein>
    <submittedName>
        <fullName evidence="6">DNA translocase FtsK</fullName>
    </submittedName>
</protein>
<proteinExistence type="predicted"/>
<keyword evidence="4" id="KW-0812">Transmembrane</keyword>
<dbReference type="SUPFAM" id="SSF52540">
    <property type="entry name" value="P-loop containing nucleoside triphosphate hydrolases"/>
    <property type="match status" value="1"/>
</dbReference>
<keyword evidence="4" id="KW-0472">Membrane</keyword>
<feature type="binding site" evidence="3">
    <location>
        <begin position="83"/>
        <end position="90"/>
    </location>
    <ligand>
        <name>ATP</name>
        <dbReference type="ChEBI" id="CHEBI:30616"/>
    </ligand>
</feature>
<evidence type="ECO:0000256" key="2">
    <source>
        <dbReference type="ARBA" id="ARBA00022840"/>
    </source>
</evidence>
<dbReference type="InterPro" id="IPR036390">
    <property type="entry name" value="WH_DNA-bd_sf"/>
</dbReference>
<feature type="transmembrane region" description="Helical" evidence="4">
    <location>
        <begin position="467"/>
        <end position="484"/>
    </location>
</feature>
<keyword evidence="7" id="KW-1185">Reference proteome</keyword>
<dbReference type="InterPro" id="IPR036388">
    <property type="entry name" value="WH-like_DNA-bd_sf"/>
</dbReference>
<evidence type="ECO:0000256" key="1">
    <source>
        <dbReference type="ARBA" id="ARBA00022741"/>
    </source>
</evidence>
<dbReference type="Gene3D" id="3.40.50.300">
    <property type="entry name" value="P-loop containing nucleotide triphosphate hydrolases"/>
    <property type="match status" value="1"/>
</dbReference>
<organism evidence="6 7">
    <name type="scientific">Sphingobacterium bambusae</name>
    <dbReference type="NCBI Taxonomy" id="662858"/>
    <lineage>
        <taxon>Bacteria</taxon>
        <taxon>Pseudomonadati</taxon>
        <taxon>Bacteroidota</taxon>
        <taxon>Sphingobacteriia</taxon>
        <taxon>Sphingobacteriales</taxon>
        <taxon>Sphingobacteriaceae</taxon>
        <taxon>Sphingobacterium</taxon>
    </lineage>
</organism>
<dbReference type="Proteomes" id="UP001597525">
    <property type="component" value="Unassembled WGS sequence"/>
</dbReference>
<accession>A0ABW6BJD5</accession>
<sequence length="485" mass="55245">MKESDHCTPVENDKVNVPNNVDQALNLSTYHYPSLDLLPEDWRKLILNAKELSNSFVLPLLLDAEGTPVLQDMYRYPNVLIAGTIASGKTQFIYNQILLWLYFYHPAEIKLVICRSKPVDYNSLLSLEKHYLAKLSNQDYPISEGPQVTSTIAAMVLECDSRLELFRKAGVRTISDYNERFVSRHLSVNEGHRFLPNIVVLLDDLQTFLDDNEVEKTLVDLLQRNFYTGIYVIAATSQIMSRSITPQIRANFSLRIGMKLMSQNESQRILDRVGAEKLRLLGELLYESSGRLIKARQPVIDYASITKVTDFIGRQRGYPSAMMLPSSIAAIDQNDDFSLEDQDYLFVDAARLVVMHQQGSTSLIQRKLKLGYNRAGRLMDAMEAAGIVGPFEGSKARDVLYATEDELEEYLSSLSGGKQFRPLAKADIDVRNQHPIDTKVEIFEQDKFPKSLFPDKQITNKKKNRNSVKWVLLLVVGFILYYLLK</sequence>
<reference evidence="7" key="1">
    <citation type="journal article" date="2019" name="Int. J. Syst. Evol. Microbiol.">
        <title>The Global Catalogue of Microorganisms (GCM) 10K type strain sequencing project: providing services to taxonomists for standard genome sequencing and annotation.</title>
        <authorList>
            <consortium name="The Broad Institute Genomics Platform"/>
            <consortium name="The Broad Institute Genome Sequencing Center for Infectious Disease"/>
            <person name="Wu L."/>
            <person name="Ma J."/>
        </authorList>
    </citation>
    <scope>NUCLEOTIDE SEQUENCE [LARGE SCALE GENOMIC DNA]</scope>
    <source>
        <strain evidence="7">KCTC 22814</strain>
    </source>
</reference>
<gene>
    <name evidence="6" type="ORF">ACFS7Y_15685</name>
</gene>
<dbReference type="PROSITE" id="PS50901">
    <property type="entry name" value="FTSK"/>
    <property type="match status" value="1"/>
</dbReference>
<dbReference type="Pfam" id="PF01580">
    <property type="entry name" value="FtsK_SpoIIIE"/>
    <property type="match status" value="1"/>
</dbReference>
<dbReference type="InterPro" id="IPR027417">
    <property type="entry name" value="P-loop_NTPase"/>
</dbReference>
<dbReference type="SUPFAM" id="SSF46785">
    <property type="entry name" value="Winged helix' DNA-binding domain"/>
    <property type="match status" value="1"/>
</dbReference>
<dbReference type="InterPro" id="IPR050206">
    <property type="entry name" value="FtsK/SpoIIIE/SftA"/>
</dbReference>
<keyword evidence="2 3" id="KW-0067">ATP-binding</keyword>
<dbReference type="RefSeq" id="WP_320184893.1">
    <property type="nucleotide sequence ID" value="NZ_CP138332.1"/>
</dbReference>
<evidence type="ECO:0000256" key="3">
    <source>
        <dbReference type="PROSITE-ProRule" id="PRU00289"/>
    </source>
</evidence>
<keyword evidence="1 3" id="KW-0547">Nucleotide-binding</keyword>
<evidence type="ECO:0000313" key="6">
    <source>
        <dbReference type="EMBL" id="MFD2968840.1"/>
    </source>
</evidence>
<dbReference type="PANTHER" id="PTHR22683">
    <property type="entry name" value="SPORULATION PROTEIN RELATED"/>
    <property type="match status" value="1"/>
</dbReference>
<evidence type="ECO:0000259" key="5">
    <source>
        <dbReference type="PROSITE" id="PS50901"/>
    </source>
</evidence>